<sequence length="81" mass="9061">MKLVSFKVTDEIALKLESLQGDEKSISLVAKRIVEESLENASRKIPVEEKLEAVEEKLDSKIDEVLDLLRSQLPGKSPKVV</sequence>
<keyword evidence="2" id="KW-1185">Reference proteome</keyword>
<evidence type="ECO:0000313" key="1">
    <source>
        <dbReference type="EMBL" id="NMG20699.1"/>
    </source>
</evidence>
<dbReference type="EMBL" id="QMEB01000110">
    <property type="protein sequence ID" value="NMG20699.1"/>
    <property type="molecule type" value="Genomic_DNA"/>
</dbReference>
<dbReference type="RefSeq" id="WP_169155960.1">
    <property type="nucleotide sequence ID" value="NZ_CAWPJE010000100.1"/>
</dbReference>
<gene>
    <name evidence="1" type="ORF">DP116_15015</name>
</gene>
<evidence type="ECO:0000313" key="2">
    <source>
        <dbReference type="Proteomes" id="UP000718564"/>
    </source>
</evidence>
<organism evidence="1 2">
    <name type="scientific">Brasilonema bromeliae SPC951</name>
    <dbReference type="NCBI Taxonomy" id="385972"/>
    <lineage>
        <taxon>Bacteria</taxon>
        <taxon>Bacillati</taxon>
        <taxon>Cyanobacteriota</taxon>
        <taxon>Cyanophyceae</taxon>
        <taxon>Nostocales</taxon>
        <taxon>Scytonemataceae</taxon>
        <taxon>Brasilonema</taxon>
        <taxon>Bromeliae group (in: Brasilonema)</taxon>
    </lineage>
</organism>
<evidence type="ECO:0008006" key="3">
    <source>
        <dbReference type="Google" id="ProtNLM"/>
    </source>
</evidence>
<proteinExistence type="predicted"/>
<accession>A0ABX1P8F1</accession>
<comment type="caution">
    <text evidence="1">The sequence shown here is derived from an EMBL/GenBank/DDBJ whole genome shotgun (WGS) entry which is preliminary data.</text>
</comment>
<reference evidence="1 2" key="1">
    <citation type="submission" date="2018-06" db="EMBL/GenBank/DDBJ databases">
        <title>Comparative genomics of Brasilonema spp. strains.</title>
        <authorList>
            <person name="Alvarenga D.O."/>
            <person name="Fiore M.F."/>
            <person name="Varani A.M."/>
        </authorList>
    </citation>
    <scope>NUCLEOTIDE SEQUENCE [LARGE SCALE GENOMIC DNA]</scope>
    <source>
        <strain evidence="1 2">SPC951</strain>
    </source>
</reference>
<name>A0ABX1P8F1_9CYAN</name>
<dbReference type="Proteomes" id="UP000718564">
    <property type="component" value="Unassembled WGS sequence"/>
</dbReference>
<protein>
    <recommendedName>
        <fullName evidence="3">Ribbon-helix-helix protein CopG domain-containing protein</fullName>
    </recommendedName>
</protein>